<feature type="compositionally biased region" description="Basic and acidic residues" evidence="1">
    <location>
        <begin position="213"/>
        <end position="227"/>
    </location>
</feature>
<accession>A0ABR3WEH5</accession>
<organism evidence="2 3">
    <name type="scientific">Diaporthe australafricana</name>
    <dbReference type="NCBI Taxonomy" id="127596"/>
    <lineage>
        <taxon>Eukaryota</taxon>
        <taxon>Fungi</taxon>
        <taxon>Dikarya</taxon>
        <taxon>Ascomycota</taxon>
        <taxon>Pezizomycotina</taxon>
        <taxon>Sordariomycetes</taxon>
        <taxon>Sordariomycetidae</taxon>
        <taxon>Diaporthales</taxon>
        <taxon>Diaporthaceae</taxon>
        <taxon>Diaporthe</taxon>
    </lineage>
</organism>
<evidence type="ECO:0000313" key="3">
    <source>
        <dbReference type="Proteomes" id="UP001583177"/>
    </source>
</evidence>
<name>A0ABR3WEH5_9PEZI</name>
<dbReference type="EMBL" id="JAWRVE010000095">
    <property type="protein sequence ID" value="KAL1859779.1"/>
    <property type="molecule type" value="Genomic_DNA"/>
</dbReference>
<evidence type="ECO:0000313" key="2">
    <source>
        <dbReference type="EMBL" id="KAL1859779.1"/>
    </source>
</evidence>
<feature type="region of interest" description="Disordered" evidence="1">
    <location>
        <begin position="74"/>
        <end position="135"/>
    </location>
</feature>
<feature type="compositionally biased region" description="Low complexity" evidence="1">
    <location>
        <begin position="170"/>
        <end position="187"/>
    </location>
</feature>
<feature type="region of interest" description="Disordered" evidence="1">
    <location>
        <begin position="156"/>
        <end position="187"/>
    </location>
</feature>
<dbReference type="Proteomes" id="UP001583177">
    <property type="component" value="Unassembled WGS sequence"/>
</dbReference>
<protein>
    <submittedName>
        <fullName evidence="2">Uncharacterized protein</fullName>
    </submittedName>
</protein>
<sequence length="265" mass="29684">MATYQVHLRPIVDWDAKPLPPLPLDPGRSSRPYKPAFNNDHDVSPARLPRRGKLFPQELDIKKILEADSRVVVDKPRRTRPDCQSPSIASVPDDFMSRKTSEDPELADRIRHLRQKSDQSTRRSDQFDHSKTPPSVIISVEDLSLPPKVRQIIGIDGPRKARAAPWDPVSSQAAPSPTTTPRPISITSAYSQASGYKRDADMLFTMEEIVEEQGKTEDDDEMLRRLESLVQSPGPEEQSRNVPRLGGGISTERTRRLTTAAKAPN</sequence>
<evidence type="ECO:0000256" key="1">
    <source>
        <dbReference type="SAM" id="MobiDB-lite"/>
    </source>
</evidence>
<comment type="caution">
    <text evidence="2">The sequence shown here is derived from an EMBL/GenBank/DDBJ whole genome shotgun (WGS) entry which is preliminary data.</text>
</comment>
<keyword evidence="3" id="KW-1185">Reference proteome</keyword>
<feature type="region of interest" description="Disordered" evidence="1">
    <location>
        <begin position="15"/>
        <end position="52"/>
    </location>
</feature>
<feature type="compositionally biased region" description="Basic and acidic residues" evidence="1">
    <location>
        <begin position="95"/>
        <end position="131"/>
    </location>
</feature>
<feature type="region of interest" description="Disordered" evidence="1">
    <location>
        <begin position="213"/>
        <end position="265"/>
    </location>
</feature>
<reference evidence="2 3" key="1">
    <citation type="journal article" date="2024" name="IMA Fungus">
        <title>IMA Genome - F19 : A genome assembly and annotation guide to empower mycologists, including annotated draft genome sequences of Ceratocystis pirilliformis, Diaporthe australafricana, Fusarium ophioides, Paecilomyces lecythidis, and Sporothrix stenoceras.</title>
        <authorList>
            <person name="Aylward J."/>
            <person name="Wilson A.M."/>
            <person name="Visagie C.M."/>
            <person name="Spraker J."/>
            <person name="Barnes I."/>
            <person name="Buitendag C."/>
            <person name="Ceriani C."/>
            <person name="Del Mar Angel L."/>
            <person name="du Plessis D."/>
            <person name="Fuchs T."/>
            <person name="Gasser K."/>
            <person name="Kramer D."/>
            <person name="Li W."/>
            <person name="Munsamy K."/>
            <person name="Piso A."/>
            <person name="Price J.L."/>
            <person name="Sonnekus B."/>
            <person name="Thomas C."/>
            <person name="van der Nest A."/>
            <person name="van Dijk A."/>
            <person name="van Heerden A."/>
            <person name="van Vuuren N."/>
            <person name="Yilmaz N."/>
            <person name="Duong T.A."/>
            <person name="van der Merwe N.A."/>
            <person name="Wingfield M.J."/>
            <person name="Wingfield B.D."/>
        </authorList>
    </citation>
    <scope>NUCLEOTIDE SEQUENCE [LARGE SCALE GENOMIC DNA]</scope>
    <source>
        <strain evidence="2 3">CMW 18300</strain>
    </source>
</reference>
<gene>
    <name evidence="2" type="ORF">Daus18300_009369</name>
</gene>
<proteinExistence type="predicted"/>